<feature type="binding site" evidence="6">
    <location>
        <position position="151"/>
    </location>
    <ligand>
        <name>FMN</name>
        <dbReference type="ChEBI" id="CHEBI:58210"/>
    </ligand>
</feature>
<evidence type="ECO:0000256" key="2">
    <source>
        <dbReference type="ARBA" id="ARBA00022643"/>
    </source>
</evidence>
<dbReference type="InterPro" id="IPR051260">
    <property type="entry name" value="Diverse_substr_monoxygenases"/>
</dbReference>
<dbReference type="PANTHER" id="PTHR30011">
    <property type="entry name" value="ALKANESULFONATE MONOOXYGENASE-RELATED"/>
    <property type="match status" value="1"/>
</dbReference>
<evidence type="ECO:0000256" key="1">
    <source>
        <dbReference type="ARBA" id="ARBA00022630"/>
    </source>
</evidence>
<dbReference type="InterPro" id="IPR011251">
    <property type="entry name" value="Luciferase-like_dom"/>
</dbReference>
<organism evidence="8">
    <name type="scientific">Burkholderia cenocepacia</name>
    <dbReference type="NCBI Taxonomy" id="95486"/>
    <lineage>
        <taxon>Bacteria</taxon>
        <taxon>Pseudomonadati</taxon>
        <taxon>Pseudomonadota</taxon>
        <taxon>Betaproteobacteria</taxon>
        <taxon>Burkholderiales</taxon>
        <taxon>Burkholderiaceae</taxon>
        <taxon>Burkholderia</taxon>
        <taxon>Burkholderia cepacia complex</taxon>
    </lineage>
</organism>
<dbReference type="NCBIfam" id="TIGR03860">
    <property type="entry name" value="FMN_nitrolo"/>
    <property type="match status" value="1"/>
</dbReference>
<evidence type="ECO:0000256" key="5">
    <source>
        <dbReference type="ARBA" id="ARBA00033748"/>
    </source>
</evidence>
<evidence type="ECO:0000256" key="6">
    <source>
        <dbReference type="PIRSR" id="PIRSR000337-1"/>
    </source>
</evidence>
<dbReference type="EMBL" id="JJOA01000034">
    <property type="protein sequence ID" value="KEA55958.1"/>
    <property type="molecule type" value="Genomic_DNA"/>
</dbReference>
<keyword evidence="1 6" id="KW-0285">Flavoprotein</keyword>
<dbReference type="AlphaFoldDB" id="A0A071M597"/>
<feature type="binding site" evidence="6">
    <location>
        <position position="59"/>
    </location>
    <ligand>
        <name>FMN</name>
        <dbReference type="ChEBI" id="CHEBI:58210"/>
    </ligand>
</feature>
<proteinExistence type="inferred from homology"/>
<evidence type="ECO:0000256" key="3">
    <source>
        <dbReference type="ARBA" id="ARBA00023002"/>
    </source>
</evidence>
<dbReference type="SUPFAM" id="SSF51679">
    <property type="entry name" value="Bacterial luciferase-like"/>
    <property type="match status" value="1"/>
</dbReference>
<dbReference type="InterPro" id="IPR016215">
    <property type="entry name" value="NTA_MOA"/>
</dbReference>
<feature type="binding site" evidence="6">
    <location>
        <position position="101"/>
    </location>
    <ligand>
        <name>FMN</name>
        <dbReference type="ChEBI" id="CHEBI:58210"/>
    </ligand>
</feature>
<name>A0A071M597_9BURK</name>
<dbReference type="InterPro" id="IPR036661">
    <property type="entry name" value="Luciferase-like_sf"/>
</dbReference>
<evidence type="ECO:0000313" key="8">
    <source>
        <dbReference type="EMBL" id="KEA55958.1"/>
    </source>
</evidence>
<feature type="binding site" evidence="6">
    <location>
        <position position="226"/>
    </location>
    <ligand>
        <name>FMN</name>
        <dbReference type="ChEBI" id="CHEBI:58210"/>
    </ligand>
</feature>
<sequence>MTHRTDTLKLNAMLNGGGSHVVGWRHPLAQPNGNRDFAHFRRMAQTAERGKLDALFVADVVATQGSHIDSLRRSARADTFEPLTLLAALAAVTHHIGLIATATTTYNAPYHIARKFASLDHLSGGRAGWNLVTSVVPDEAANFGAAPHLAHADRYARADEFQRVVAGLWDSWEDDAFIEDKAAGLHFDHRKLHVLDHHGPHFSVRGPLNVARAPQGHPVLVQAGSSDAGRELAARCAEVIFTAQHRLDDAQAFYADVKGRLVHYGRRPEHLKILPGVMPIVGATEADARDKLRALQDLIDPVLGLRLLADNAGDFDLSGYPLDGPLPELPPSNRSKSRQQLIVDLARRENLTIRQLYERFASAGVVTGTPKTIADRFEEWFRSYGADGFNVAFAWVPGGLDDFVDLVVPELQRRGLFRTEYEGPTLRDQLGLPRPPFFRRPSSLRGDTVAPVGGGAA</sequence>
<feature type="binding site" evidence="6">
    <location>
        <position position="155"/>
    </location>
    <ligand>
        <name>FMN</name>
        <dbReference type="ChEBI" id="CHEBI:58210"/>
    </ligand>
</feature>
<dbReference type="PANTHER" id="PTHR30011:SF16">
    <property type="entry name" value="C2H2 FINGER DOMAIN TRANSCRIPTION FACTOR (EUROFUNG)-RELATED"/>
    <property type="match status" value="1"/>
</dbReference>
<keyword evidence="3" id="KW-0560">Oxidoreductase</keyword>
<feature type="domain" description="Luciferase-like" evidence="7">
    <location>
        <begin position="26"/>
        <end position="387"/>
    </location>
</feature>
<dbReference type="GO" id="GO:0016705">
    <property type="term" value="F:oxidoreductase activity, acting on paired donors, with incorporation or reduction of molecular oxygen"/>
    <property type="evidence" value="ECO:0007669"/>
    <property type="project" value="InterPro"/>
</dbReference>
<dbReference type="Pfam" id="PF00296">
    <property type="entry name" value="Bac_luciferase"/>
    <property type="match status" value="1"/>
</dbReference>
<dbReference type="GO" id="GO:0004497">
    <property type="term" value="F:monooxygenase activity"/>
    <property type="evidence" value="ECO:0007669"/>
    <property type="project" value="UniProtKB-KW"/>
</dbReference>
<feature type="binding site" evidence="6">
    <location>
        <position position="225"/>
    </location>
    <ligand>
        <name>FMN</name>
        <dbReference type="ChEBI" id="CHEBI:58210"/>
    </ligand>
</feature>
<dbReference type="Gene3D" id="3.20.20.30">
    <property type="entry name" value="Luciferase-like domain"/>
    <property type="match status" value="1"/>
</dbReference>
<keyword evidence="4 8" id="KW-0503">Monooxygenase</keyword>
<dbReference type="CDD" id="cd01095">
    <property type="entry name" value="Nitrilotriacetate_monoxgenase"/>
    <property type="match status" value="1"/>
</dbReference>
<keyword evidence="2 6" id="KW-0288">FMN</keyword>
<protein>
    <submittedName>
        <fullName evidence="8">Nitrilotriacetate monooxygenase</fullName>
    </submittedName>
</protein>
<gene>
    <name evidence="8" type="ORF">DT99_29935</name>
</gene>
<comment type="caution">
    <text evidence="8">The sequence shown here is derived from an EMBL/GenBank/DDBJ whole genome shotgun (WGS) entry which is preliminary data.</text>
</comment>
<comment type="similarity">
    <text evidence="5">Belongs to the NtaA/SnaA/DszA monooxygenase family.</text>
</comment>
<dbReference type="PIRSF" id="PIRSF000337">
    <property type="entry name" value="NTA_MOA"/>
    <property type="match status" value="1"/>
</dbReference>
<dbReference type="OrthoDB" id="4505903at2"/>
<evidence type="ECO:0000259" key="7">
    <source>
        <dbReference type="Pfam" id="PF00296"/>
    </source>
</evidence>
<reference evidence="8" key="1">
    <citation type="submission" date="2014-04" db="EMBL/GenBank/DDBJ databases">
        <title>In planta biocontrol of soil-borne Fusarium wilt of banana through a plant endophytic bacterium, Burkholderia cenocepacia 869T2.</title>
        <authorList>
            <person name="Ho Y.-N."/>
            <person name="Chiang H.-M."/>
            <person name="Chao C.-P."/>
            <person name="Su C.-C."/>
            <person name="Hsu H.-F."/>
            <person name="Guo C.-T."/>
            <person name="Hsieh J.-L."/>
            <person name="Huang C.-C."/>
        </authorList>
    </citation>
    <scope>NUCLEOTIDE SEQUENCE [LARGE SCALE GENOMIC DNA]</scope>
    <source>
        <strain evidence="8">869T2</strain>
    </source>
</reference>
<accession>A0A071M597</accession>
<evidence type="ECO:0000256" key="4">
    <source>
        <dbReference type="ARBA" id="ARBA00023033"/>
    </source>
</evidence>